<dbReference type="SUPFAM" id="SSF51126">
    <property type="entry name" value="Pectin lyase-like"/>
    <property type="match status" value="1"/>
</dbReference>
<evidence type="ECO:0000313" key="2">
    <source>
        <dbReference type="Proteomes" id="UP000323917"/>
    </source>
</evidence>
<dbReference type="InterPro" id="IPR011050">
    <property type="entry name" value="Pectin_lyase_fold/virulence"/>
</dbReference>
<gene>
    <name evidence="1" type="ORF">Pr1d_51450</name>
</gene>
<dbReference type="RefSeq" id="WP_148075976.1">
    <property type="nucleotide sequence ID" value="NZ_CP042913.1"/>
</dbReference>
<accession>A0A5B9QFK5</accession>
<dbReference type="PROSITE" id="PS00018">
    <property type="entry name" value="EF_HAND_1"/>
    <property type="match status" value="1"/>
</dbReference>
<name>A0A5B9QFK5_9BACT</name>
<dbReference type="KEGG" id="bgok:Pr1d_51450"/>
<dbReference type="EMBL" id="CP042913">
    <property type="protein sequence ID" value="QEG37798.1"/>
    <property type="molecule type" value="Genomic_DNA"/>
</dbReference>
<dbReference type="Proteomes" id="UP000323917">
    <property type="component" value="Chromosome"/>
</dbReference>
<sequence length="732" mass="77007">MYTRTLFLTIVITGYLFGEIARSDDVFWDGETSSDWHTGTNWQPQCSGQFCLQSPPGVGDNAILQNVGPLGSDLASLSDDVNIDILAIRDGVTVNTNGHTLLALVHTYVEDNGTALIVPDSPNSSQAFFTFALDIADGGSVELGGLGQAAATVEIGGPQSTIGAGSSLAGNGTIKFDNFQGNSETVLLDNSGTIRPQNGFLSLLPVGASRGVFDLDGANEDGVLDVDDGSFLATSVRLNVYGPLADSFTGILQIGQDDQAHFAFPWRLGSSNQVLNAGLIEMNGDNGTATLSGEALEMFHNNAKLNVLSGKASLLGPVTVTRGQVNVAPGATIHFSENSWIRENGEFVTGDHYDLIVDKLLRIDDPHIDWDSPSPGSHTTTINSGGRLEINSNTIDPGNPFPDNEFRGTLEVNGGELRMDICCQWVFDGRMMLQYTNGSEATIQGAPFILGDGFDTGNDALVEVSGPGASVFNAPVVFRGDAELQMDYGSQLELLGDSDFEQGVQISGPGELENLVGTMTFAGGIAISAPLINSATLVVGGDNQVGVLTTAGFTQTDAPSVLGVEESLNLELQSTTLGDFDQLIVNGPASLDGMLAVDWLGASMPSLGDSFPILSATSVTGTFEELMLPPVASGHAWSIQYNPTSVVLEVVDPTQLTADFDQDGDVDGNDFLIWQRGGSPNGINSGDLALWQSHYGAPITAATAAVPEPRPLVLLSLLLVSLRGQFLSRIAW</sequence>
<reference evidence="1 2" key="1">
    <citation type="submission" date="2019-08" db="EMBL/GenBank/DDBJ databases">
        <title>Deep-cultivation of Planctomycetes and their phenomic and genomic characterization uncovers novel biology.</title>
        <authorList>
            <person name="Wiegand S."/>
            <person name="Jogler M."/>
            <person name="Boedeker C."/>
            <person name="Pinto D."/>
            <person name="Vollmers J."/>
            <person name="Rivas-Marin E."/>
            <person name="Kohn T."/>
            <person name="Peeters S.H."/>
            <person name="Heuer A."/>
            <person name="Rast P."/>
            <person name="Oberbeckmann S."/>
            <person name="Bunk B."/>
            <person name="Jeske O."/>
            <person name="Meyerdierks A."/>
            <person name="Storesund J.E."/>
            <person name="Kallscheuer N."/>
            <person name="Luecker S."/>
            <person name="Lage O.M."/>
            <person name="Pohl T."/>
            <person name="Merkel B.J."/>
            <person name="Hornburger P."/>
            <person name="Mueller R.-W."/>
            <person name="Bruemmer F."/>
            <person name="Labrenz M."/>
            <person name="Spormann A.M."/>
            <person name="Op den Camp H."/>
            <person name="Overmann J."/>
            <person name="Amann R."/>
            <person name="Jetten M.S.M."/>
            <person name="Mascher T."/>
            <person name="Medema M.H."/>
            <person name="Devos D.P."/>
            <person name="Kaster A.-K."/>
            <person name="Ovreas L."/>
            <person name="Rohde M."/>
            <person name="Galperin M.Y."/>
            <person name="Jogler C."/>
        </authorList>
    </citation>
    <scope>NUCLEOTIDE SEQUENCE [LARGE SCALE GENOMIC DNA]</scope>
    <source>
        <strain evidence="1 2">Pr1d</strain>
    </source>
</reference>
<protein>
    <recommendedName>
        <fullName evidence="3">Autotransporter-associated beta strand repeat protein</fullName>
    </recommendedName>
</protein>
<dbReference type="InterPro" id="IPR018247">
    <property type="entry name" value="EF_Hand_1_Ca_BS"/>
</dbReference>
<keyword evidence="2" id="KW-1185">Reference proteome</keyword>
<organism evidence="1 2">
    <name type="scientific">Bythopirellula goksoeyrii</name>
    <dbReference type="NCBI Taxonomy" id="1400387"/>
    <lineage>
        <taxon>Bacteria</taxon>
        <taxon>Pseudomonadati</taxon>
        <taxon>Planctomycetota</taxon>
        <taxon>Planctomycetia</taxon>
        <taxon>Pirellulales</taxon>
        <taxon>Lacipirellulaceae</taxon>
        <taxon>Bythopirellula</taxon>
    </lineage>
</organism>
<evidence type="ECO:0008006" key="3">
    <source>
        <dbReference type="Google" id="ProtNLM"/>
    </source>
</evidence>
<dbReference type="AlphaFoldDB" id="A0A5B9QFK5"/>
<dbReference type="OrthoDB" id="292813at2"/>
<proteinExistence type="predicted"/>
<evidence type="ECO:0000313" key="1">
    <source>
        <dbReference type="EMBL" id="QEG37798.1"/>
    </source>
</evidence>